<sequence length="94" mass="11480">MMFKICSRVYFGCIFADLYEDCHRWVPIYLDHHFWLKMRSTQRSESMHSFFNKFITHNSSLIQFVKQYDNCLGSREQRERESYAVDFHTIIQSP</sequence>
<keyword evidence="1" id="KW-0862">Zinc</keyword>
<organism evidence="2 3">
    <name type="scientific">Arachis hypogaea</name>
    <name type="common">Peanut</name>
    <dbReference type="NCBI Taxonomy" id="3818"/>
    <lineage>
        <taxon>Eukaryota</taxon>
        <taxon>Viridiplantae</taxon>
        <taxon>Streptophyta</taxon>
        <taxon>Embryophyta</taxon>
        <taxon>Tracheophyta</taxon>
        <taxon>Spermatophyta</taxon>
        <taxon>Magnoliopsida</taxon>
        <taxon>eudicotyledons</taxon>
        <taxon>Gunneridae</taxon>
        <taxon>Pentapetalae</taxon>
        <taxon>rosids</taxon>
        <taxon>fabids</taxon>
        <taxon>Fabales</taxon>
        <taxon>Fabaceae</taxon>
        <taxon>Papilionoideae</taxon>
        <taxon>50 kb inversion clade</taxon>
        <taxon>dalbergioids sensu lato</taxon>
        <taxon>Dalbergieae</taxon>
        <taxon>Pterocarpus clade</taxon>
        <taxon>Arachis</taxon>
    </lineage>
</organism>
<keyword evidence="1" id="KW-0479">Metal-binding</keyword>
<evidence type="ECO:0000313" key="3">
    <source>
        <dbReference type="Proteomes" id="UP000289738"/>
    </source>
</evidence>
<evidence type="ECO:0000256" key="1">
    <source>
        <dbReference type="RuleBase" id="RU367018"/>
    </source>
</evidence>
<dbReference type="AlphaFoldDB" id="A0A445CHE1"/>
<dbReference type="GO" id="GO:0005634">
    <property type="term" value="C:nucleus"/>
    <property type="evidence" value="ECO:0007669"/>
    <property type="project" value="UniProtKB-SubCell"/>
</dbReference>
<comment type="function">
    <text evidence="1">Putative transcription activator involved in regulating light control of development.</text>
</comment>
<proteinExistence type="inferred from homology"/>
<keyword evidence="1" id="KW-0539">Nucleus</keyword>
<dbReference type="Proteomes" id="UP000289738">
    <property type="component" value="Chromosome A07"/>
</dbReference>
<dbReference type="GO" id="GO:0006355">
    <property type="term" value="P:regulation of DNA-templated transcription"/>
    <property type="evidence" value="ECO:0007669"/>
    <property type="project" value="UniProtKB-UniRule"/>
</dbReference>
<evidence type="ECO:0000313" key="2">
    <source>
        <dbReference type="EMBL" id="RYR50331.1"/>
    </source>
</evidence>
<dbReference type="GO" id="GO:0008270">
    <property type="term" value="F:zinc ion binding"/>
    <property type="evidence" value="ECO:0007669"/>
    <property type="project" value="UniProtKB-UniRule"/>
</dbReference>
<protein>
    <recommendedName>
        <fullName evidence="1">Protein FAR1-RELATED SEQUENCE</fullName>
    </recommendedName>
</protein>
<keyword evidence="3" id="KW-1185">Reference proteome</keyword>
<comment type="similarity">
    <text evidence="1">Belongs to the FHY3/FAR1 family.</text>
</comment>
<dbReference type="InterPro" id="IPR031052">
    <property type="entry name" value="FHY3/FAR1"/>
</dbReference>
<gene>
    <name evidence="2" type="ORF">Ahy_A07g036922</name>
</gene>
<dbReference type="PANTHER" id="PTHR31669">
    <property type="entry name" value="PROTEIN FAR1-RELATED SEQUENCE 10-RELATED"/>
    <property type="match status" value="1"/>
</dbReference>
<reference evidence="2 3" key="1">
    <citation type="submission" date="2019-01" db="EMBL/GenBank/DDBJ databases">
        <title>Sequencing of cultivated peanut Arachis hypogaea provides insights into genome evolution and oil improvement.</title>
        <authorList>
            <person name="Chen X."/>
        </authorList>
    </citation>
    <scope>NUCLEOTIDE SEQUENCE [LARGE SCALE GENOMIC DNA]</scope>
    <source>
        <strain evidence="3">cv. Fuhuasheng</strain>
        <tissue evidence="2">Leaves</tissue>
    </source>
</reference>
<comment type="subcellular location">
    <subcellularLocation>
        <location evidence="1">Nucleus</location>
    </subcellularLocation>
</comment>
<name>A0A445CHE1_ARAHY</name>
<dbReference type="EMBL" id="SDMP01000007">
    <property type="protein sequence ID" value="RYR50331.1"/>
    <property type="molecule type" value="Genomic_DNA"/>
</dbReference>
<accession>A0A445CHE1</accession>
<comment type="caution">
    <text evidence="2">The sequence shown here is derived from an EMBL/GenBank/DDBJ whole genome shotgun (WGS) entry which is preliminary data.</text>
</comment>
<dbReference type="PANTHER" id="PTHR31669:SF251">
    <property type="entry name" value="PROTEIN FAR1-RELATED SEQUENCE"/>
    <property type="match status" value="1"/>
</dbReference>
<keyword evidence="1" id="KW-0863">Zinc-finger</keyword>